<reference evidence="2" key="1">
    <citation type="journal article" date="2020" name="Mol. Plant Microbe">
        <title>Rhizobial microsymbionts of the narrowly endemic Oxytropis species growing in Kamchatka are characterized by significant genetic diversity and possess a set of genes that are associated with T3SS and T6SS secretion systems and can affect the development of symbiosis.</title>
        <authorList>
            <person name="Safronova V."/>
            <person name="Guro P."/>
            <person name="Sazanova A."/>
            <person name="Kuznetsova I."/>
            <person name="Belimov A."/>
            <person name="Yakubov V."/>
            <person name="Chirak E."/>
            <person name="Afonin A."/>
            <person name="Gogolev Y."/>
            <person name="Andronov E."/>
            <person name="Tikhonovich I."/>
        </authorList>
    </citation>
    <scope>NUCLEOTIDE SEQUENCE [LARGE SCALE GENOMIC DNA]</scope>
    <source>
        <strain evidence="2">RCAM0610</strain>
    </source>
</reference>
<accession>A0A7G6RLB3</accession>
<proteinExistence type="predicted"/>
<name>A0A7G6RLB3_RHILV</name>
<gene>
    <name evidence="1" type="ORF">HB770_22065</name>
</gene>
<evidence type="ECO:0000313" key="2">
    <source>
        <dbReference type="Proteomes" id="UP000515518"/>
    </source>
</evidence>
<dbReference type="AlphaFoldDB" id="A0A7G6RLB3"/>
<organism evidence="1 2">
    <name type="scientific">Rhizobium leguminosarum bv. viciae</name>
    <dbReference type="NCBI Taxonomy" id="387"/>
    <lineage>
        <taxon>Bacteria</taxon>
        <taxon>Pseudomonadati</taxon>
        <taxon>Pseudomonadota</taxon>
        <taxon>Alphaproteobacteria</taxon>
        <taxon>Hyphomicrobiales</taxon>
        <taxon>Rhizobiaceae</taxon>
        <taxon>Rhizobium/Agrobacterium group</taxon>
        <taxon>Rhizobium</taxon>
    </lineage>
</organism>
<dbReference type="EMBL" id="CP050549">
    <property type="protein sequence ID" value="QND43045.1"/>
    <property type="molecule type" value="Genomic_DNA"/>
</dbReference>
<evidence type="ECO:0000313" key="1">
    <source>
        <dbReference type="EMBL" id="QND43045.1"/>
    </source>
</evidence>
<dbReference type="Proteomes" id="UP000515518">
    <property type="component" value="Chromosome"/>
</dbReference>
<sequence>MHPLYEDVVGIDYLLSRAKGLIRPSMAGCTLRVCLLMRDLAVEAILIADSSPTTSQEV</sequence>
<protein>
    <submittedName>
        <fullName evidence="1">Uncharacterized protein</fullName>
    </submittedName>
</protein>